<keyword evidence="2 5" id="KW-0812">Transmembrane</keyword>
<feature type="transmembrane region" description="Helical" evidence="5">
    <location>
        <begin position="44"/>
        <end position="63"/>
    </location>
</feature>
<dbReference type="AlphaFoldDB" id="A0A6G1IAF4"/>
<dbReference type="Proteomes" id="UP000799640">
    <property type="component" value="Unassembled WGS sequence"/>
</dbReference>
<dbReference type="EMBL" id="ML996687">
    <property type="protein sequence ID" value="KAF2405096.1"/>
    <property type="molecule type" value="Genomic_DNA"/>
</dbReference>
<gene>
    <name evidence="7" type="ORF">EJ06DRAFT_525652</name>
</gene>
<keyword evidence="8" id="KW-1185">Reference proteome</keyword>
<evidence type="ECO:0000313" key="7">
    <source>
        <dbReference type="EMBL" id="KAF2405096.1"/>
    </source>
</evidence>
<dbReference type="Pfam" id="PF01284">
    <property type="entry name" value="MARVEL"/>
    <property type="match status" value="1"/>
</dbReference>
<feature type="transmembrane region" description="Helical" evidence="5">
    <location>
        <begin position="12"/>
        <end position="32"/>
    </location>
</feature>
<keyword evidence="4 5" id="KW-0472">Membrane</keyword>
<reference evidence="7" key="1">
    <citation type="journal article" date="2020" name="Stud. Mycol.">
        <title>101 Dothideomycetes genomes: a test case for predicting lifestyles and emergence of pathogens.</title>
        <authorList>
            <person name="Haridas S."/>
            <person name="Albert R."/>
            <person name="Binder M."/>
            <person name="Bloem J."/>
            <person name="Labutti K."/>
            <person name="Salamov A."/>
            <person name="Andreopoulos B."/>
            <person name="Baker S."/>
            <person name="Barry K."/>
            <person name="Bills G."/>
            <person name="Bluhm B."/>
            <person name="Cannon C."/>
            <person name="Castanera R."/>
            <person name="Culley D."/>
            <person name="Daum C."/>
            <person name="Ezra D."/>
            <person name="Gonzalez J."/>
            <person name="Henrissat B."/>
            <person name="Kuo A."/>
            <person name="Liang C."/>
            <person name="Lipzen A."/>
            <person name="Lutzoni F."/>
            <person name="Magnuson J."/>
            <person name="Mondo S."/>
            <person name="Nolan M."/>
            <person name="Ohm R."/>
            <person name="Pangilinan J."/>
            <person name="Park H.-J."/>
            <person name="Ramirez L."/>
            <person name="Alfaro M."/>
            <person name="Sun H."/>
            <person name="Tritt A."/>
            <person name="Yoshinaga Y."/>
            <person name="Zwiers L.-H."/>
            <person name="Turgeon B."/>
            <person name="Goodwin S."/>
            <person name="Spatafora J."/>
            <person name="Crous P."/>
            <person name="Grigoriev I."/>
        </authorList>
    </citation>
    <scope>NUCLEOTIDE SEQUENCE</scope>
    <source>
        <strain evidence="7">CBS 262.69</strain>
    </source>
</reference>
<protein>
    <recommendedName>
        <fullName evidence="6">MARVEL domain-containing protein</fullName>
    </recommendedName>
</protein>
<dbReference type="PANTHER" id="PTHR39608:SF2">
    <property type="entry name" value="MARVEL DOMAIN-CONTAINING PROTEIN"/>
    <property type="match status" value="1"/>
</dbReference>
<dbReference type="GO" id="GO:0016020">
    <property type="term" value="C:membrane"/>
    <property type="evidence" value="ECO:0007669"/>
    <property type="project" value="UniProtKB-SubCell"/>
</dbReference>
<feature type="transmembrane region" description="Helical" evidence="5">
    <location>
        <begin position="120"/>
        <end position="140"/>
    </location>
</feature>
<dbReference type="InterPro" id="IPR008253">
    <property type="entry name" value="Marvel"/>
</dbReference>
<evidence type="ECO:0000256" key="5">
    <source>
        <dbReference type="SAM" id="Phobius"/>
    </source>
</evidence>
<evidence type="ECO:0000256" key="4">
    <source>
        <dbReference type="ARBA" id="ARBA00023136"/>
    </source>
</evidence>
<proteinExistence type="predicted"/>
<organism evidence="7 8">
    <name type="scientific">Trichodelitschia bisporula</name>
    <dbReference type="NCBI Taxonomy" id="703511"/>
    <lineage>
        <taxon>Eukaryota</taxon>
        <taxon>Fungi</taxon>
        <taxon>Dikarya</taxon>
        <taxon>Ascomycota</taxon>
        <taxon>Pezizomycotina</taxon>
        <taxon>Dothideomycetes</taxon>
        <taxon>Dothideomycetes incertae sedis</taxon>
        <taxon>Phaeotrichales</taxon>
        <taxon>Phaeotrichaceae</taxon>
        <taxon>Trichodelitschia</taxon>
    </lineage>
</organism>
<feature type="domain" description="MARVEL" evidence="6">
    <location>
        <begin position="18"/>
        <end position="134"/>
    </location>
</feature>
<keyword evidence="3 5" id="KW-1133">Transmembrane helix</keyword>
<sequence length="161" mass="18140">MPAVGSNNARYLLIANTFLQWVSAVIVMGLVSRFLAKNQHTTHLVYEEVIAVLNVAFFLPMLVLPARSSYGGHFLPLNFIFSYLWLTAFIFTAQDYSGKQCHRVSPDDVYACGRKTTIEAFSFLAFFFSLINTIIDGWLFSSRRTDTTPVTKEAPRETAVV</sequence>
<evidence type="ECO:0000256" key="2">
    <source>
        <dbReference type="ARBA" id="ARBA00022692"/>
    </source>
</evidence>
<feature type="transmembrane region" description="Helical" evidence="5">
    <location>
        <begin position="75"/>
        <end position="93"/>
    </location>
</feature>
<comment type="subcellular location">
    <subcellularLocation>
        <location evidence="1">Membrane</location>
        <topology evidence="1">Multi-pass membrane protein</topology>
    </subcellularLocation>
</comment>
<dbReference type="OrthoDB" id="20872at2759"/>
<dbReference type="PANTHER" id="PTHR39608">
    <property type="entry name" value="INTEGRAL MEMBRANE PROTEIN (AFU_ORTHOLOGUE AFUA_5G08640)"/>
    <property type="match status" value="1"/>
</dbReference>
<name>A0A6G1IAF4_9PEZI</name>
<evidence type="ECO:0000256" key="1">
    <source>
        <dbReference type="ARBA" id="ARBA00004141"/>
    </source>
</evidence>
<evidence type="ECO:0000259" key="6">
    <source>
        <dbReference type="Pfam" id="PF01284"/>
    </source>
</evidence>
<evidence type="ECO:0000313" key="8">
    <source>
        <dbReference type="Proteomes" id="UP000799640"/>
    </source>
</evidence>
<accession>A0A6G1IAF4</accession>
<evidence type="ECO:0000256" key="3">
    <source>
        <dbReference type="ARBA" id="ARBA00022989"/>
    </source>
</evidence>